<feature type="transmembrane region" description="Helical" evidence="10">
    <location>
        <begin position="226"/>
        <end position="246"/>
    </location>
</feature>
<keyword evidence="5 10" id="KW-1133">Transmembrane helix</keyword>
<accession>A0ABM4ANH9</accession>
<evidence type="ECO:0000256" key="10">
    <source>
        <dbReference type="SAM" id="Phobius"/>
    </source>
</evidence>
<feature type="transmembrane region" description="Helical" evidence="10">
    <location>
        <begin position="186"/>
        <end position="206"/>
    </location>
</feature>
<evidence type="ECO:0000256" key="2">
    <source>
        <dbReference type="ARBA" id="ARBA00008979"/>
    </source>
</evidence>
<dbReference type="PANTHER" id="PTHR47154">
    <property type="entry name" value="G-PROTEIN COUPLED RECEPTOR MTH-RELATED"/>
    <property type="match status" value="1"/>
</dbReference>
<evidence type="ECO:0000256" key="11">
    <source>
        <dbReference type="SAM" id="SignalP"/>
    </source>
</evidence>
<dbReference type="InterPro" id="IPR000832">
    <property type="entry name" value="GPCR_2_secretin-like"/>
</dbReference>
<feature type="signal peptide" evidence="11">
    <location>
        <begin position="1"/>
        <end position="20"/>
    </location>
</feature>
<evidence type="ECO:0000256" key="1">
    <source>
        <dbReference type="ARBA" id="ARBA00004141"/>
    </source>
</evidence>
<evidence type="ECO:0000256" key="9">
    <source>
        <dbReference type="ARBA" id="ARBA00023224"/>
    </source>
</evidence>
<dbReference type="InterPro" id="IPR051384">
    <property type="entry name" value="Mth_GPCR"/>
</dbReference>
<feature type="transmembrane region" description="Helical" evidence="10">
    <location>
        <begin position="320"/>
        <end position="342"/>
    </location>
</feature>
<evidence type="ECO:0000256" key="6">
    <source>
        <dbReference type="ARBA" id="ARBA00023040"/>
    </source>
</evidence>
<keyword evidence="3 10" id="KW-0812">Transmembrane</keyword>
<dbReference type="RefSeq" id="XP_064072849.1">
    <property type="nucleotide sequence ID" value="XM_064216779.1"/>
</dbReference>
<dbReference type="CDD" id="cd15039">
    <property type="entry name" value="7tmB3_Methuselah-like"/>
    <property type="match status" value="1"/>
</dbReference>
<evidence type="ECO:0000313" key="14">
    <source>
        <dbReference type="RefSeq" id="XP_064072849.1"/>
    </source>
</evidence>
<evidence type="ECO:0000256" key="8">
    <source>
        <dbReference type="ARBA" id="ARBA00023170"/>
    </source>
</evidence>
<keyword evidence="9" id="KW-0807">Transducer</keyword>
<evidence type="ECO:0000256" key="4">
    <source>
        <dbReference type="ARBA" id="ARBA00022729"/>
    </source>
</evidence>
<evidence type="ECO:0000256" key="5">
    <source>
        <dbReference type="ARBA" id="ARBA00022989"/>
    </source>
</evidence>
<keyword evidence="8" id="KW-0675">Receptor</keyword>
<feature type="chain" id="PRO_5046688573" evidence="11">
    <location>
        <begin position="21"/>
        <end position="445"/>
    </location>
</feature>
<evidence type="ECO:0000256" key="7">
    <source>
        <dbReference type="ARBA" id="ARBA00023136"/>
    </source>
</evidence>
<evidence type="ECO:0000259" key="12">
    <source>
        <dbReference type="PROSITE" id="PS50261"/>
    </source>
</evidence>
<keyword evidence="13" id="KW-1185">Reference proteome</keyword>
<keyword evidence="6" id="KW-0297">G-protein coupled receptor</keyword>
<dbReference type="Gene3D" id="1.20.1070.10">
    <property type="entry name" value="Rhodopsin 7-helix transmembrane proteins"/>
    <property type="match status" value="1"/>
</dbReference>
<dbReference type="InterPro" id="IPR017981">
    <property type="entry name" value="GPCR_2-like_7TM"/>
</dbReference>
<comment type="similarity">
    <text evidence="2">Belongs to the G-protein coupled receptor 2 family. Mth subfamily.</text>
</comment>
<dbReference type="InterPro" id="IPR023311">
    <property type="entry name" value="Methusela_ecto_dom_2"/>
</dbReference>
<feature type="transmembrane region" description="Helical" evidence="10">
    <location>
        <begin position="152"/>
        <end position="174"/>
    </location>
</feature>
<dbReference type="Gene3D" id="2.170.180.11">
    <property type="entry name" value="Methuselah ectodomain, domain 2"/>
    <property type="match status" value="1"/>
</dbReference>
<name>A0ABM4ANH9_VANTA</name>
<protein>
    <submittedName>
        <fullName evidence="14">G-protein coupled receptor Mth2-like</fullName>
    </submittedName>
</protein>
<feature type="transmembrane region" description="Helical" evidence="10">
    <location>
        <begin position="363"/>
        <end position="386"/>
    </location>
</feature>
<gene>
    <name evidence="14" type="primary">LOC113403463</name>
</gene>
<keyword evidence="7 10" id="KW-0472">Membrane</keyword>
<organism evidence="13 14">
    <name type="scientific">Vanessa tameamea</name>
    <name type="common">Kamehameha butterfly</name>
    <dbReference type="NCBI Taxonomy" id="334116"/>
    <lineage>
        <taxon>Eukaryota</taxon>
        <taxon>Metazoa</taxon>
        <taxon>Ecdysozoa</taxon>
        <taxon>Arthropoda</taxon>
        <taxon>Hexapoda</taxon>
        <taxon>Insecta</taxon>
        <taxon>Pterygota</taxon>
        <taxon>Neoptera</taxon>
        <taxon>Endopterygota</taxon>
        <taxon>Lepidoptera</taxon>
        <taxon>Glossata</taxon>
        <taxon>Ditrysia</taxon>
        <taxon>Papilionoidea</taxon>
        <taxon>Nymphalidae</taxon>
        <taxon>Nymphalinae</taxon>
        <taxon>Vanessa</taxon>
    </lineage>
</organism>
<evidence type="ECO:0000256" key="3">
    <source>
        <dbReference type="ARBA" id="ARBA00022692"/>
    </source>
</evidence>
<feature type="transmembrane region" description="Helical" evidence="10">
    <location>
        <begin position="267"/>
        <end position="286"/>
    </location>
</feature>
<dbReference type="Proteomes" id="UP001652626">
    <property type="component" value="Chromosome 13"/>
</dbReference>
<evidence type="ECO:0000313" key="13">
    <source>
        <dbReference type="Proteomes" id="UP001652626"/>
    </source>
</evidence>
<dbReference type="GeneID" id="113403463"/>
<keyword evidence="4 11" id="KW-0732">Signal</keyword>
<reference evidence="14" key="1">
    <citation type="submission" date="2025-08" db="UniProtKB">
        <authorList>
            <consortium name="RefSeq"/>
        </authorList>
    </citation>
    <scope>IDENTIFICATION</scope>
    <source>
        <tissue evidence="14">Whole body</tissue>
    </source>
</reference>
<proteinExistence type="inferred from homology"/>
<feature type="transmembrane region" description="Helical" evidence="10">
    <location>
        <begin position="392"/>
        <end position="412"/>
    </location>
</feature>
<sequence>MCYKLLFMFIIFLLISDSSQKLQKSDTKPYISKCCPAKYYVHNFECKSNETFDKDFSDIDVYNSNRTRIRSLRDNFQIVSGNFRDLIPNLPNLHFYIIENGNLDLLFQQPNSAPEVKTVNNDKFCVDYELTSDTFSPIFGAIFEEEPQKDTVFTILALLTSSIFLLLVLIIYALLKELRNLKGKILIAIVFSLMSAFILLATLKIIFNNTSVQVSEEFCYGFTASIYFLFLSALCWMNVMSFDIWWTLRMTTRRTVRRREGHYKFTVYCIYGWGMPLAMAIGLIAIDVSEIPESIVKPNIILNGCFLADKAKLLYMDIPMLLLISSNWIFFLVTAYNFWCFGRETQMLNHNNVNKHRKKRERFLVYLKLSIVMGISWVTEVISTFLPNLMMWYITDAYNMFIGIAIFFIFVCKKDIRIKLAKRFLCCPAASYKSSALLQTPSSSW</sequence>
<dbReference type="Pfam" id="PF00002">
    <property type="entry name" value="7tm_2"/>
    <property type="match status" value="1"/>
</dbReference>
<dbReference type="PANTHER" id="PTHR47154:SF2">
    <property type="entry name" value="G-PROTEIN COUPLED RECEPTOR MTH-RELATED"/>
    <property type="match status" value="1"/>
</dbReference>
<feature type="domain" description="G-protein coupled receptors family 2 profile 2" evidence="12">
    <location>
        <begin position="150"/>
        <end position="414"/>
    </location>
</feature>
<comment type="subcellular location">
    <subcellularLocation>
        <location evidence="1">Membrane</location>
        <topology evidence="1">Multi-pass membrane protein</topology>
    </subcellularLocation>
</comment>
<dbReference type="PROSITE" id="PS50261">
    <property type="entry name" value="G_PROTEIN_RECEP_F2_4"/>
    <property type="match status" value="1"/>
</dbReference>